<dbReference type="EMBL" id="JBANQN010000010">
    <property type="protein sequence ID" value="KAK6777305.1"/>
    <property type="molecule type" value="Genomic_DNA"/>
</dbReference>
<organism evidence="1 2">
    <name type="scientific">Solanum bulbocastanum</name>
    <name type="common">Wild potato</name>
    <dbReference type="NCBI Taxonomy" id="147425"/>
    <lineage>
        <taxon>Eukaryota</taxon>
        <taxon>Viridiplantae</taxon>
        <taxon>Streptophyta</taxon>
        <taxon>Embryophyta</taxon>
        <taxon>Tracheophyta</taxon>
        <taxon>Spermatophyta</taxon>
        <taxon>Magnoliopsida</taxon>
        <taxon>eudicotyledons</taxon>
        <taxon>Gunneridae</taxon>
        <taxon>Pentapetalae</taxon>
        <taxon>asterids</taxon>
        <taxon>lamiids</taxon>
        <taxon>Solanales</taxon>
        <taxon>Solanaceae</taxon>
        <taxon>Solanoideae</taxon>
        <taxon>Solaneae</taxon>
        <taxon>Solanum</taxon>
    </lineage>
</organism>
<protein>
    <submittedName>
        <fullName evidence="1">Uncharacterized protein</fullName>
    </submittedName>
</protein>
<keyword evidence="2" id="KW-1185">Reference proteome</keyword>
<comment type="caution">
    <text evidence="1">The sequence shown here is derived from an EMBL/GenBank/DDBJ whole genome shotgun (WGS) entry which is preliminary data.</text>
</comment>
<dbReference type="PANTHER" id="PTHR34371">
    <property type="entry name" value="OS01G0551000 PROTEIN"/>
    <property type="match status" value="1"/>
</dbReference>
<dbReference type="Proteomes" id="UP001371456">
    <property type="component" value="Unassembled WGS sequence"/>
</dbReference>
<reference evidence="1 2" key="1">
    <citation type="submission" date="2024-02" db="EMBL/GenBank/DDBJ databases">
        <title>de novo genome assembly of Solanum bulbocastanum strain 11H21.</title>
        <authorList>
            <person name="Hosaka A.J."/>
        </authorList>
    </citation>
    <scope>NUCLEOTIDE SEQUENCE [LARGE SCALE GENOMIC DNA]</scope>
    <source>
        <tissue evidence="1">Young leaves</tissue>
    </source>
</reference>
<accession>A0AAN8SWY1</accession>
<sequence>MSIEQSNSTTKLALCLTPKSMKLKYSPHDYHQHSSCVLTPPLHTCLASVPFKWELHPGKPRPYCTDIIISTISNDQPKFLQPPPRFYYLDKMTKIPSSPKINNVLERGQLGTLVLYKNDYNSTNNNVRRRGSYWWQQWFAKRRIRKETGVGGGKLVISSSSSDCGTGTGLERNGYFSGLSHYHIWASMYEGFKNVIPWKSKKSKKEVLIKTQT</sequence>
<proteinExistence type="predicted"/>
<name>A0AAN8SWY1_SOLBU</name>
<dbReference type="AlphaFoldDB" id="A0AAN8SWY1"/>
<dbReference type="PANTHER" id="PTHR34371:SF2">
    <property type="entry name" value="DUF688 FAMILY PROTEIN"/>
    <property type="match status" value="1"/>
</dbReference>
<gene>
    <name evidence="1" type="ORF">RDI58_024022</name>
</gene>
<evidence type="ECO:0000313" key="2">
    <source>
        <dbReference type="Proteomes" id="UP001371456"/>
    </source>
</evidence>
<evidence type="ECO:0000313" key="1">
    <source>
        <dbReference type="EMBL" id="KAK6777305.1"/>
    </source>
</evidence>